<keyword evidence="4" id="KW-0547">Nucleotide-binding</keyword>
<evidence type="ECO:0000256" key="6">
    <source>
        <dbReference type="ARBA" id="ARBA00023180"/>
    </source>
</evidence>
<reference evidence="10" key="2">
    <citation type="submission" date="2025-08" db="UniProtKB">
        <authorList>
            <consortium name="Ensembl"/>
        </authorList>
    </citation>
    <scope>IDENTIFICATION</scope>
</reference>
<dbReference type="GO" id="GO:0005524">
    <property type="term" value="F:ATP binding"/>
    <property type="evidence" value="ECO:0007669"/>
    <property type="project" value="UniProtKB-KW"/>
</dbReference>
<dbReference type="PROSITE" id="PS50009">
    <property type="entry name" value="RASGEF_CAT"/>
    <property type="match status" value="1"/>
</dbReference>
<dbReference type="SMART" id="SM00147">
    <property type="entry name" value="RasGEF"/>
    <property type="match status" value="1"/>
</dbReference>
<keyword evidence="5" id="KW-0067">ATP-binding</keyword>
<name>A0A2K5VHN6_MACFA</name>
<keyword evidence="3" id="KW-0732">Signal</keyword>
<dbReference type="GO" id="GO:0007264">
    <property type="term" value="P:small GTPase-mediated signal transduction"/>
    <property type="evidence" value="ECO:0007669"/>
    <property type="project" value="InterPro"/>
</dbReference>
<dbReference type="SMART" id="SM00382">
    <property type="entry name" value="AAA"/>
    <property type="match status" value="1"/>
</dbReference>
<dbReference type="InterPro" id="IPR001895">
    <property type="entry name" value="RASGEF_cat_dom"/>
</dbReference>
<proteinExistence type="inferred from homology"/>
<dbReference type="FunFam" id="3.40.50.300:FF:001014">
    <property type="entry name" value="Torsin"/>
    <property type="match status" value="1"/>
</dbReference>
<evidence type="ECO:0000256" key="4">
    <source>
        <dbReference type="ARBA" id="ARBA00022741"/>
    </source>
</evidence>
<feature type="domain" description="Ras-GEF" evidence="9">
    <location>
        <begin position="1"/>
        <end position="207"/>
    </location>
</feature>
<dbReference type="InterPro" id="IPR001270">
    <property type="entry name" value="ClpA/B"/>
</dbReference>
<dbReference type="GO" id="GO:0016887">
    <property type="term" value="F:ATP hydrolysis activity"/>
    <property type="evidence" value="ECO:0007669"/>
    <property type="project" value="InterPro"/>
</dbReference>
<dbReference type="InterPro" id="IPR036964">
    <property type="entry name" value="RASGEF_cat_dom_sf"/>
</dbReference>
<accession>A0A2K5VHN6</accession>
<dbReference type="Bgee" id="ENSMFAG00000000671">
    <property type="expression patterns" value="Expressed in lung and 12 other cell types or tissues"/>
</dbReference>
<dbReference type="SUPFAM" id="SSF52540">
    <property type="entry name" value="P-loop containing nucleoside triphosphate hydrolases"/>
    <property type="match status" value="1"/>
</dbReference>
<evidence type="ECO:0000259" key="9">
    <source>
        <dbReference type="PROSITE" id="PS50009"/>
    </source>
</evidence>
<evidence type="ECO:0000256" key="8">
    <source>
        <dbReference type="PROSITE-ProRule" id="PRU00168"/>
    </source>
</evidence>
<comment type="subcellular location">
    <subcellularLocation>
        <location evidence="1">Endoplasmic reticulum lumen</location>
    </subcellularLocation>
</comment>
<keyword evidence="8" id="KW-0344">Guanine-nucleotide releasing factor</keyword>
<evidence type="ECO:0000256" key="5">
    <source>
        <dbReference type="ARBA" id="ARBA00022840"/>
    </source>
</evidence>
<dbReference type="GO" id="GO:0042802">
    <property type="term" value="F:identical protein binding"/>
    <property type="evidence" value="ECO:0007669"/>
    <property type="project" value="UniProtKB-ARBA"/>
</dbReference>
<evidence type="ECO:0000256" key="2">
    <source>
        <dbReference type="ARBA" id="ARBA00006235"/>
    </source>
</evidence>
<evidence type="ECO:0000256" key="1">
    <source>
        <dbReference type="ARBA" id="ARBA00004319"/>
    </source>
</evidence>
<dbReference type="Pfam" id="PF00617">
    <property type="entry name" value="RasGEF"/>
    <property type="match status" value="1"/>
</dbReference>
<protein>
    <recommendedName>
        <fullName evidence="7">Torsin family 2 member A</fullName>
    </recommendedName>
</protein>
<dbReference type="InterPro" id="IPR003593">
    <property type="entry name" value="AAA+_ATPase"/>
</dbReference>
<dbReference type="AlphaFoldDB" id="A0A2K5VHN6"/>
<sequence length="453" mass="50566">MELLTLPHGRQLRLDLLERFHTMSIMLAVDILGCTGSAEERAALLHKTIQLAAELRGTMGNMFSFAAVMGALDMAQISRLEQTWVALRQRHTEGAILYEKKLKPFLKSLNEGKEGPPLSNTTFPHVLPLITLLECDSAPPEGPEPWGSTEHGVEVVLAHLEAARTVAHHGGLYNTNAEVKLQGLECDLAQHLAGQHLAKALVVKALKAFVRDPAPTKPLVLSLHGWTGTGKSYVSSLLAHYLFQGGLRSPRVHHFSPVIHFPHPSHVERYKKDLKSWVQGNLTACGRSLFLFDEMDKMPPGLMEVLRPFLGSSWVVYGTNYRKAIFIFISNTGGEQINQVALEAWRSRRDREEILLQELEPVISRAVLDNPHHGFSHSGIMEERLLDAVVPFLPLQRHHVRHCVLNELAQLGLEPRDEVVQAVLDSTTFFPEDEQLFSSNGCKTVASRISFFL</sequence>
<dbReference type="Ensembl" id="ENSMFAT00000032367.2">
    <property type="protein sequence ID" value="ENSMFAP00000024228.2"/>
    <property type="gene ID" value="ENSMFAG00000000671.2"/>
</dbReference>
<dbReference type="Proteomes" id="UP000233100">
    <property type="component" value="Chromosome 15"/>
</dbReference>
<keyword evidence="11" id="KW-1185">Reference proteome</keyword>
<dbReference type="VEuPathDB" id="HostDB:ENSMFAG00000043701"/>
<organism evidence="10 11">
    <name type="scientific">Macaca fascicularis</name>
    <name type="common">Crab-eating macaque</name>
    <name type="synonym">Cynomolgus monkey</name>
    <dbReference type="NCBI Taxonomy" id="9541"/>
    <lineage>
        <taxon>Eukaryota</taxon>
        <taxon>Metazoa</taxon>
        <taxon>Chordata</taxon>
        <taxon>Craniata</taxon>
        <taxon>Vertebrata</taxon>
        <taxon>Euteleostomi</taxon>
        <taxon>Mammalia</taxon>
        <taxon>Eutheria</taxon>
        <taxon>Euarchontoglires</taxon>
        <taxon>Primates</taxon>
        <taxon>Haplorrhini</taxon>
        <taxon>Catarrhini</taxon>
        <taxon>Cercopithecidae</taxon>
        <taxon>Cercopithecinae</taxon>
        <taxon>Macaca</taxon>
    </lineage>
</organism>
<dbReference type="InterPro" id="IPR010448">
    <property type="entry name" value="Torsin"/>
</dbReference>
<evidence type="ECO:0000313" key="11">
    <source>
        <dbReference type="Proteomes" id="UP000233100"/>
    </source>
</evidence>
<dbReference type="PANTHER" id="PTHR10760">
    <property type="entry name" value="TORSIN"/>
    <property type="match status" value="1"/>
</dbReference>
<dbReference type="GO" id="GO:0005635">
    <property type="term" value="C:nuclear envelope"/>
    <property type="evidence" value="ECO:0007669"/>
    <property type="project" value="TreeGrafter"/>
</dbReference>
<keyword evidence="6" id="KW-0325">Glycoprotein</keyword>
<dbReference type="GO" id="GO:0005788">
    <property type="term" value="C:endoplasmic reticulum lumen"/>
    <property type="evidence" value="ECO:0007669"/>
    <property type="project" value="UniProtKB-SubCell"/>
</dbReference>
<dbReference type="Gene3D" id="3.40.50.300">
    <property type="entry name" value="P-loop containing nucleotide triphosphate hydrolases"/>
    <property type="match status" value="1"/>
</dbReference>
<dbReference type="PRINTS" id="PR00300">
    <property type="entry name" value="CLPPROTEASEA"/>
</dbReference>
<dbReference type="InterPro" id="IPR023578">
    <property type="entry name" value="Ras_GEF_dom_sf"/>
</dbReference>
<dbReference type="Pfam" id="PF06309">
    <property type="entry name" value="Torsin"/>
    <property type="match status" value="1"/>
</dbReference>
<evidence type="ECO:0000256" key="3">
    <source>
        <dbReference type="ARBA" id="ARBA00022729"/>
    </source>
</evidence>
<dbReference type="PANTHER" id="PTHR10760:SF4">
    <property type="entry name" value="TORSIN-2A"/>
    <property type="match status" value="1"/>
</dbReference>
<gene>
    <name evidence="10" type="primary">SH2D3C</name>
</gene>
<dbReference type="InterPro" id="IPR049337">
    <property type="entry name" value="TOR1A_C"/>
</dbReference>
<evidence type="ECO:0000313" key="10">
    <source>
        <dbReference type="Ensembl" id="ENSMFAP00000024228.2"/>
    </source>
</evidence>
<dbReference type="SUPFAM" id="SSF48366">
    <property type="entry name" value="Ras GEF"/>
    <property type="match status" value="1"/>
</dbReference>
<dbReference type="InterPro" id="IPR027417">
    <property type="entry name" value="P-loop_NTPase"/>
</dbReference>
<dbReference type="GeneTree" id="ENSGT00940000154130"/>
<comment type="similarity">
    <text evidence="2">Belongs to the ClpA/ClpB family. Torsin subfamily.</text>
</comment>
<dbReference type="Gene3D" id="1.10.840.10">
    <property type="entry name" value="Ras guanine-nucleotide exchange factors catalytic domain"/>
    <property type="match status" value="1"/>
</dbReference>
<reference evidence="10 11" key="1">
    <citation type="submission" date="2013-03" db="EMBL/GenBank/DDBJ databases">
        <authorList>
            <person name="Warren W."/>
            <person name="Wilson R.K."/>
        </authorList>
    </citation>
    <scope>NUCLEOTIDE SEQUENCE</scope>
</reference>
<evidence type="ECO:0000256" key="7">
    <source>
        <dbReference type="ARBA" id="ARBA00042469"/>
    </source>
</evidence>
<dbReference type="Pfam" id="PF21376">
    <property type="entry name" value="TOR1A_C"/>
    <property type="match status" value="1"/>
</dbReference>
<reference evidence="10" key="3">
    <citation type="submission" date="2025-09" db="UniProtKB">
        <authorList>
            <consortium name="Ensembl"/>
        </authorList>
    </citation>
    <scope>IDENTIFICATION</scope>
</reference>
<dbReference type="GO" id="GO:0005085">
    <property type="term" value="F:guanyl-nucleotide exchange factor activity"/>
    <property type="evidence" value="ECO:0007669"/>
    <property type="project" value="UniProtKB-KW"/>
</dbReference>